<evidence type="ECO:0000313" key="4">
    <source>
        <dbReference type="Proteomes" id="UP000054845"/>
    </source>
</evidence>
<reference evidence="3 4" key="1">
    <citation type="submission" date="2014-09" db="EMBL/GenBank/DDBJ databases">
        <authorList>
            <person name="Magalhaes I.L.F."/>
            <person name="Oliveira U."/>
            <person name="Santos F.R."/>
            <person name="Vidigal T.H.D.A."/>
            <person name="Brescovit A.D."/>
            <person name="Santos A.J."/>
        </authorList>
    </citation>
    <scope>NUCLEOTIDE SEQUENCE [LARGE SCALE GENOMIC DNA]</scope>
</reference>
<feature type="compositionally biased region" description="Low complexity" evidence="1">
    <location>
        <begin position="480"/>
        <end position="501"/>
    </location>
</feature>
<feature type="chain" id="PRO_5006059244" evidence="2">
    <location>
        <begin position="23"/>
        <end position="552"/>
    </location>
</feature>
<protein>
    <submittedName>
        <fullName evidence="3">Uncharacterized protein</fullName>
    </submittedName>
</protein>
<evidence type="ECO:0000256" key="2">
    <source>
        <dbReference type="SAM" id="SignalP"/>
    </source>
</evidence>
<keyword evidence="2" id="KW-0732">Signal</keyword>
<dbReference type="STRING" id="401625.A0A0P1B7P1"/>
<dbReference type="Proteomes" id="UP000054845">
    <property type="component" value="Unassembled WGS sequence"/>
</dbReference>
<organism evidence="3 4">
    <name type="scientific">Ceraceosorus bombacis</name>
    <dbReference type="NCBI Taxonomy" id="401625"/>
    <lineage>
        <taxon>Eukaryota</taxon>
        <taxon>Fungi</taxon>
        <taxon>Dikarya</taxon>
        <taxon>Basidiomycota</taxon>
        <taxon>Ustilaginomycotina</taxon>
        <taxon>Exobasidiomycetes</taxon>
        <taxon>Ceraceosorales</taxon>
        <taxon>Ceraceosoraceae</taxon>
        <taxon>Ceraceosorus</taxon>
    </lineage>
</organism>
<accession>A0A0P1B7P1</accession>
<feature type="region of interest" description="Disordered" evidence="1">
    <location>
        <begin position="177"/>
        <end position="216"/>
    </location>
</feature>
<feature type="signal peptide" evidence="2">
    <location>
        <begin position="1"/>
        <end position="22"/>
    </location>
</feature>
<name>A0A0P1B7P1_9BASI</name>
<feature type="region of interest" description="Disordered" evidence="1">
    <location>
        <begin position="389"/>
        <end position="517"/>
    </location>
</feature>
<feature type="compositionally biased region" description="Polar residues" evidence="1">
    <location>
        <begin position="344"/>
        <end position="363"/>
    </location>
</feature>
<feature type="compositionally biased region" description="Basic and acidic residues" evidence="1">
    <location>
        <begin position="280"/>
        <end position="300"/>
    </location>
</feature>
<feature type="region of interest" description="Disordered" evidence="1">
    <location>
        <begin position="314"/>
        <end position="373"/>
    </location>
</feature>
<feature type="compositionally biased region" description="Basic and acidic residues" evidence="1">
    <location>
        <begin position="323"/>
        <end position="340"/>
    </location>
</feature>
<feature type="region of interest" description="Disordered" evidence="1">
    <location>
        <begin position="237"/>
        <end position="302"/>
    </location>
</feature>
<evidence type="ECO:0000256" key="1">
    <source>
        <dbReference type="SAM" id="MobiDB-lite"/>
    </source>
</evidence>
<sequence length="552" mass="61083">MIATMRPFFAVALASLCTVAFSLPHKRDLWTRPRQAVFSTQLVKRVIFSSNTVIANGDHRRTMALSVKDYVKQFPHAKYVTPVTGFKSPTPDMPKTHFHGRLYETTVPSRLIKDANGNVEHKIPMASGRGYVKYGRVTNEHVHEAPATAEDIEKYRRTHTGRYPRRVEVDLLDEHGNAPSEAVVANATNRGGKKGPRQKEAIQQEPQQEVQIEPKEKSYYDVVHESRLRRAARAEKLSLAKLRPKPPAQQNRRQLLTPEERKAKNVRPHGPGGQFLSPDPNKRPKTTEKGASLERPRDASGRYCQNEACTTIELDSSSSKSPTVHEVHSSTAHTTHDGHVGEASSVSNSPQHSTRPWSPSNVVSPLREHSRTPVLSPLSDLSLPQVHAHWSSPLRSPSGAVSPLHESALPTQLSPGHLETRPWSPSGAVSPLHENALPAEYSPGHLETRPWSPSGAVSPLHENALPAEYSPDSPSRRPESPAWSSSAAPYPPQQRRTSPLRSPRRLHSSPSWSAFGHASPTHDFELAHLVRSPPRQSLLDVIGSVAKHLPRV</sequence>
<dbReference type="AlphaFoldDB" id="A0A0P1B7P1"/>
<evidence type="ECO:0000313" key="3">
    <source>
        <dbReference type="EMBL" id="CEH11671.1"/>
    </source>
</evidence>
<proteinExistence type="predicted"/>
<keyword evidence="4" id="KW-1185">Reference proteome</keyword>
<dbReference type="EMBL" id="CCYA01000041">
    <property type="protein sequence ID" value="CEH11671.1"/>
    <property type="molecule type" value="Genomic_DNA"/>
</dbReference>